<dbReference type="Gene3D" id="2.40.260.10">
    <property type="entry name" value="Sortase"/>
    <property type="match status" value="1"/>
</dbReference>
<name>A0A2U3AJ92_9BACL</name>
<dbReference type="InterPro" id="IPR042007">
    <property type="entry name" value="Sortase_A"/>
</dbReference>
<dbReference type="AlphaFoldDB" id="A0A2U3AJ92"/>
<dbReference type="OrthoDB" id="1648028at2"/>
<gene>
    <name evidence="5" type="ORF">DEX24_12790</name>
</gene>
<feature type="active site" description="Acyl-thioester intermediate" evidence="4">
    <location>
        <position position="189"/>
    </location>
</feature>
<organism evidence="5 6">
    <name type="scientific">Kurthia sibirica</name>
    <dbReference type="NCBI Taxonomy" id="202750"/>
    <lineage>
        <taxon>Bacteria</taxon>
        <taxon>Bacillati</taxon>
        <taxon>Bacillota</taxon>
        <taxon>Bacilli</taxon>
        <taxon>Bacillales</taxon>
        <taxon>Caryophanaceae</taxon>
        <taxon>Kurthia</taxon>
    </lineage>
</organism>
<sequence>MKRKISLAIGVILLVLGMALIFNKQIMSFVVSHMTEQAITQFDESKAKNSADVNFDFKDVKNLSIQDVLKAQMNSKDVHSIGVLSVPEVGLELPILYGVSNTNLAIGAGTMKENMTFGQGNYALAGHNMNNNSTLFSPLTKAKKGMTMYTMNKKKIYTYKITSIFIIQPTQVDVIEDQKKTKLLTLVTCNYDGSKRMIVQGELVKAQSIEDAPKNALKTK</sequence>
<evidence type="ECO:0000256" key="1">
    <source>
        <dbReference type="ARBA" id="ARBA00022670"/>
    </source>
</evidence>
<evidence type="ECO:0000313" key="5">
    <source>
        <dbReference type="EMBL" id="PWI24574.1"/>
    </source>
</evidence>
<feature type="active site" description="Proton donor/acceptor" evidence="4">
    <location>
        <position position="127"/>
    </location>
</feature>
<dbReference type="NCBIfam" id="TIGR01076">
    <property type="entry name" value="sortase_fam"/>
    <property type="match status" value="1"/>
</dbReference>
<reference evidence="5 6" key="1">
    <citation type="submission" date="2018-05" db="EMBL/GenBank/DDBJ databases">
        <title>Kurthia sibirica genome sequence.</title>
        <authorList>
            <person name="Maclea K.S."/>
            <person name="Goen A.E."/>
        </authorList>
    </citation>
    <scope>NUCLEOTIDE SEQUENCE [LARGE SCALE GENOMIC DNA]</scope>
    <source>
        <strain evidence="5 6">ATCC 49154</strain>
    </source>
</reference>
<keyword evidence="6" id="KW-1185">Reference proteome</keyword>
<dbReference type="InterPro" id="IPR005754">
    <property type="entry name" value="Sortase"/>
</dbReference>
<dbReference type="EMBL" id="QFVR01000019">
    <property type="protein sequence ID" value="PWI24574.1"/>
    <property type="molecule type" value="Genomic_DNA"/>
</dbReference>
<accession>A0A2U3AJ92</accession>
<dbReference type="CDD" id="cd06165">
    <property type="entry name" value="Sortase_A"/>
    <property type="match status" value="1"/>
</dbReference>
<keyword evidence="2" id="KW-0378">Hydrolase</keyword>
<dbReference type="GO" id="GO:0008234">
    <property type="term" value="F:cysteine-type peptidase activity"/>
    <property type="evidence" value="ECO:0007669"/>
    <property type="project" value="UniProtKB-KW"/>
</dbReference>
<comment type="caution">
    <text evidence="5">The sequence shown here is derived from an EMBL/GenBank/DDBJ whole genome shotgun (WGS) entry which is preliminary data.</text>
</comment>
<evidence type="ECO:0000256" key="2">
    <source>
        <dbReference type="ARBA" id="ARBA00022801"/>
    </source>
</evidence>
<dbReference type="GO" id="GO:0006508">
    <property type="term" value="P:proteolysis"/>
    <property type="evidence" value="ECO:0007669"/>
    <property type="project" value="UniProtKB-KW"/>
</dbReference>
<proteinExistence type="predicted"/>
<dbReference type="Proteomes" id="UP000245938">
    <property type="component" value="Unassembled WGS sequence"/>
</dbReference>
<dbReference type="Pfam" id="PF04203">
    <property type="entry name" value="Sortase"/>
    <property type="match status" value="1"/>
</dbReference>
<keyword evidence="3" id="KW-0788">Thiol protease</keyword>
<dbReference type="SUPFAM" id="SSF63817">
    <property type="entry name" value="Sortase"/>
    <property type="match status" value="1"/>
</dbReference>
<keyword evidence="1" id="KW-0645">Protease</keyword>
<dbReference type="RefSeq" id="WP_109306801.1">
    <property type="nucleotide sequence ID" value="NZ_BJUF01000010.1"/>
</dbReference>
<evidence type="ECO:0000256" key="4">
    <source>
        <dbReference type="PIRSR" id="PIRSR605754-1"/>
    </source>
</evidence>
<evidence type="ECO:0000256" key="3">
    <source>
        <dbReference type="ARBA" id="ARBA00022807"/>
    </source>
</evidence>
<dbReference type="InterPro" id="IPR023365">
    <property type="entry name" value="Sortase_dom-sf"/>
</dbReference>
<evidence type="ECO:0000313" key="6">
    <source>
        <dbReference type="Proteomes" id="UP000245938"/>
    </source>
</evidence>
<protein>
    <submittedName>
        <fullName evidence="5">Class A sortase</fullName>
    </submittedName>
</protein>